<dbReference type="InterPro" id="IPR029068">
    <property type="entry name" value="Glyas_Bleomycin-R_OHBP_Dase"/>
</dbReference>
<protein>
    <submittedName>
        <fullName evidence="2">Glyoxalase</fullName>
    </submittedName>
</protein>
<dbReference type="RefSeq" id="WP_072551633.1">
    <property type="nucleotide sequence ID" value="NZ_CP018153.1"/>
</dbReference>
<dbReference type="Gene3D" id="3.10.180.10">
    <property type="entry name" value="2,3-Dihydroxybiphenyl 1,2-Dioxygenase, domain 1"/>
    <property type="match status" value="1"/>
</dbReference>
<accession>A0A1L3J1I8</accession>
<name>A0A1L3J1I8_9FLAO</name>
<reference evidence="2 3" key="1">
    <citation type="submission" date="2016-11" db="EMBL/GenBank/DDBJ databases">
        <title>Gramella sp. LPB0144 isolated from marine environment.</title>
        <authorList>
            <person name="Kim E."/>
            <person name="Yi H."/>
        </authorList>
    </citation>
    <scope>NUCLEOTIDE SEQUENCE [LARGE SCALE GENOMIC DNA]</scope>
    <source>
        <strain evidence="2 3">LPB0144</strain>
    </source>
</reference>
<keyword evidence="3" id="KW-1185">Reference proteome</keyword>
<dbReference type="Proteomes" id="UP000182510">
    <property type="component" value="Chromosome"/>
</dbReference>
<dbReference type="KEGG" id="grl:LPB144_00530"/>
<feature type="domain" description="VOC" evidence="1">
    <location>
        <begin position="2"/>
        <end position="114"/>
    </location>
</feature>
<dbReference type="STRING" id="1913577.LPB144_00530"/>
<proteinExistence type="predicted"/>
<dbReference type="InterPro" id="IPR037523">
    <property type="entry name" value="VOC_core"/>
</dbReference>
<evidence type="ECO:0000313" key="2">
    <source>
        <dbReference type="EMBL" id="APG58978.1"/>
    </source>
</evidence>
<organism evidence="2 3">
    <name type="scientific">Christiangramia salexigens</name>
    <dbReference type="NCBI Taxonomy" id="1913577"/>
    <lineage>
        <taxon>Bacteria</taxon>
        <taxon>Pseudomonadati</taxon>
        <taxon>Bacteroidota</taxon>
        <taxon>Flavobacteriia</taxon>
        <taxon>Flavobacteriales</taxon>
        <taxon>Flavobacteriaceae</taxon>
        <taxon>Christiangramia</taxon>
    </lineage>
</organism>
<dbReference type="SUPFAM" id="SSF54593">
    <property type="entry name" value="Glyoxalase/Bleomycin resistance protein/Dihydroxybiphenyl dioxygenase"/>
    <property type="match status" value="1"/>
</dbReference>
<evidence type="ECO:0000313" key="3">
    <source>
        <dbReference type="Proteomes" id="UP000182510"/>
    </source>
</evidence>
<dbReference type="EMBL" id="CP018153">
    <property type="protein sequence ID" value="APG58978.1"/>
    <property type="molecule type" value="Genomic_DNA"/>
</dbReference>
<dbReference type="AlphaFoldDB" id="A0A1L3J1I8"/>
<evidence type="ECO:0000259" key="1">
    <source>
        <dbReference type="PROSITE" id="PS51819"/>
    </source>
</evidence>
<gene>
    <name evidence="2" type="ORF">LPB144_00530</name>
</gene>
<dbReference type="OrthoDB" id="2703022at2"/>
<dbReference type="PROSITE" id="PS51819">
    <property type="entry name" value="VOC"/>
    <property type="match status" value="1"/>
</dbReference>
<sequence length="223" mass="26082">MKIKKLTIYTSKVKRQLQFYRDELNFQVRDYDETSFELLTGYSILRFEYRENAKPYHIAFHIPDNQEEEALRWIENERSALPNNNQKIIDFSNWGAKSVYFYDEDKNIMELISRRDFSKPKSAIFSADSIVGVAEIGLATVNIQEKFKKMQTECGLVKFDGDLERFCAVGEASGLIITINKNEKVWFPTGDKAFSADFILEFEYDQTGYSMSFKEDQLEISKK</sequence>